<evidence type="ECO:0000313" key="7">
    <source>
        <dbReference type="Proteomes" id="UP000823614"/>
    </source>
</evidence>
<keyword evidence="2 4" id="KW-0413">Isomerase</keyword>
<dbReference type="Gene3D" id="3.10.290.10">
    <property type="entry name" value="RNA-binding S4 domain"/>
    <property type="match status" value="1"/>
</dbReference>
<evidence type="ECO:0000256" key="2">
    <source>
        <dbReference type="ARBA" id="ARBA00023235"/>
    </source>
</evidence>
<dbReference type="InterPro" id="IPR036986">
    <property type="entry name" value="S4_RNA-bd_sf"/>
</dbReference>
<gene>
    <name evidence="6" type="ORF">IAA89_05535</name>
</gene>
<reference evidence="6" key="1">
    <citation type="submission" date="2020-10" db="EMBL/GenBank/DDBJ databases">
        <authorList>
            <person name="Gilroy R."/>
        </authorList>
    </citation>
    <scope>NUCLEOTIDE SEQUENCE</scope>
    <source>
        <strain evidence="6">C6-149</strain>
    </source>
</reference>
<dbReference type="InterPro" id="IPR000748">
    <property type="entry name" value="PsdUridine_synth_RsuA/RluB/E/F"/>
</dbReference>
<dbReference type="PANTHER" id="PTHR47683:SF2">
    <property type="entry name" value="RNA-BINDING S4 DOMAIN-CONTAINING PROTEIN"/>
    <property type="match status" value="1"/>
</dbReference>
<dbReference type="PROSITE" id="PS01149">
    <property type="entry name" value="PSI_RSU"/>
    <property type="match status" value="1"/>
</dbReference>
<dbReference type="CDD" id="cd02870">
    <property type="entry name" value="PseudoU_synth_RsuA_like"/>
    <property type="match status" value="1"/>
</dbReference>
<dbReference type="PROSITE" id="PS50889">
    <property type="entry name" value="S4"/>
    <property type="match status" value="1"/>
</dbReference>
<accession>A0A9D9H9N7</accession>
<name>A0A9D9H9N7_9LACO</name>
<dbReference type="NCBIfam" id="TIGR00093">
    <property type="entry name" value="pseudouridine synthase"/>
    <property type="match status" value="1"/>
</dbReference>
<dbReference type="EC" id="5.4.99.-" evidence="4"/>
<dbReference type="Pfam" id="PF01479">
    <property type="entry name" value="S4"/>
    <property type="match status" value="1"/>
</dbReference>
<protein>
    <recommendedName>
        <fullName evidence="4">Pseudouridine synthase</fullName>
        <ecNumber evidence="4">5.4.99.-</ecNumber>
    </recommendedName>
</protein>
<keyword evidence="3" id="KW-0694">RNA-binding</keyword>
<comment type="caution">
    <text evidence="6">The sequence shown here is derived from an EMBL/GenBank/DDBJ whole genome shotgun (WGS) entry which is preliminary data.</text>
</comment>
<dbReference type="SUPFAM" id="SSF55120">
    <property type="entry name" value="Pseudouridine synthase"/>
    <property type="match status" value="1"/>
</dbReference>
<dbReference type="AlphaFoldDB" id="A0A9D9H9N7"/>
<sequence>MNERLQKVMAAAGVASRRKSEDLIASGHVKVNGQVVTQLGIKVTDDDVIEVNGQILNGRQKFVYYLMYKPRQVICSVKDDKGRKTVLDLMPNDITERIYPVGRLDYDTSGLLLLTNDGKLANQLMHPKYRVNKTYIAKVNGIVSNFELSKLKQGITYQNIKYAPVKSKIISVDHHKDSTIVQLTIHEGKNHEVKNLLEAINHPVKKLRRETYGTLNLQGMTSGDVRELSHNEVRRLKDLIN</sequence>
<evidence type="ECO:0000256" key="1">
    <source>
        <dbReference type="ARBA" id="ARBA00008348"/>
    </source>
</evidence>
<dbReference type="Gene3D" id="3.30.70.580">
    <property type="entry name" value="Pseudouridine synthase I, catalytic domain, N-terminal subdomain"/>
    <property type="match status" value="1"/>
</dbReference>
<comment type="similarity">
    <text evidence="1 4">Belongs to the pseudouridine synthase RsuA family.</text>
</comment>
<evidence type="ECO:0000256" key="4">
    <source>
        <dbReference type="RuleBase" id="RU003887"/>
    </source>
</evidence>
<dbReference type="SMART" id="SM00363">
    <property type="entry name" value="S4"/>
    <property type="match status" value="1"/>
</dbReference>
<evidence type="ECO:0000256" key="3">
    <source>
        <dbReference type="PROSITE-ProRule" id="PRU00182"/>
    </source>
</evidence>
<dbReference type="InterPro" id="IPR006145">
    <property type="entry name" value="PsdUridine_synth_RsuA/RluA"/>
</dbReference>
<dbReference type="InterPro" id="IPR002942">
    <property type="entry name" value="S4_RNA-bd"/>
</dbReference>
<evidence type="ECO:0000313" key="6">
    <source>
        <dbReference type="EMBL" id="MBO8441873.1"/>
    </source>
</evidence>
<dbReference type="EMBL" id="JADIMP010000089">
    <property type="protein sequence ID" value="MBO8441873.1"/>
    <property type="molecule type" value="Genomic_DNA"/>
</dbReference>
<organism evidence="6 7">
    <name type="scientific">Candidatus Gallilactobacillus intestinavium</name>
    <dbReference type="NCBI Taxonomy" id="2840838"/>
    <lineage>
        <taxon>Bacteria</taxon>
        <taxon>Bacillati</taxon>
        <taxon>Bacillota</taxon>
        <taxon>Bacilli</taxon>
        <taxon>Lactobacillales</taxon>
        <taxon>Lactobacillaceae</taxon>
        <taxon>Lactobacillaceae incertae sedis</taxon>
        <taxon>Candidatus Gallilactobacillus</taxon>
    </lineage>
</organism>
<dbReference type="InterPro" id="IPR018496">
    <property type="entry name" value="PsdUridine_synth_RsuA/RluB_CS"/>
</dbReference>
<dbReference type="InterPro" id="IPR042092">
    <property type="entry name" value="PsdUridine_s_RsuA/RluB/E/F_cat"/>
</dbReference>
<dbReference type="Proteomes" id="UP000823614">
    <property type="component" value="Unassembled WGS sequence"/>
</dbReference>
<dbReference type="Pfam" id="PF00849">
    <property type="entry name" value="PseudoU_synth_2"/>
    <property type="match status" value="1"/>
</dbReference>
<evidence type="ECO:0000259" key="5">
    <source>
        <dbReference type="SMART" id="SM00363"/>
    </source>
</evidence>
<proteinExistence type="inferred from homology"/>
<feature type="domain" description="RNA-binding S4" evidence="5">
    <location>
        <begin position="3"/>
        <end position="60"/>
    </location>
</feature>
<dbReference type="CDD" id="cd00165">
    <property type="entry name" value="S4"/>
    <property type="match status" value="1"/>
</dbReference>
<dbReference type="PANTHER" id="PTHR47683">
    <property type="entry name" value="PSEUDOURIDINE SYNTHASE FAMILY PROTEIN-RELATED"/>
    <property type="match status" value="1"/>
</dbReference>
<dbReference type="GO" id="GO:0000455">
    <property type="term" value="P:enzyme-directed rRNA pseudouridine synthesis"/>
    <property type="evidence" value="ECO:0007669"/>
    <property type="project" value="UniProtKB-ARBA"/>
</dbReference>
<dbReference type="FunFam" id="3.10.290.10:FF:000003">
    <property type="entry name" value="Pseudouridine synthase"/>
    <property type="match status" value="1"/>
</dbReference>
<dbReference type="SUPFAM" id="SSF55174">
    <property type="entry name" value="Alpha-L RNA-binding motif"/>
    <property type="match status" value="1"/>
</dbReference>
<dbReference type="InterPro" id="IPR050343">
    <property type="entry name" value="RsuA_PseudoU_synthase"/>
</dbReference>
<dbReference type="GO" id="GO:0003723">
    <property type="term" value="F:RNA binding"/>
    <property type="evidence" value="ECO:0007669"/>
    <property type="project" value="UniProtKB-KW"/>
</dbReference>
<dbReference type="InterPro" id="IPR020103">
    <property type="entry name" value="PsdUridine_synth_cat_dom_sf"/>
</dbReference>
<dbReference type="Gene3D" id="3.30.70.1560">
    <property type="entry name" value="Alpha-L RNA-binding motif"/>
    <property type="match status" value="1"/>
</dbReference>
<dbReference type="InterPro" id="IPR020094">
    <property type="entry name" value="TruA/RsuA/RluB/E/F_N"/>
</dbReference>
<dbReference type="FunFam" id="3.30.70.580:FF:000005">
    <property type="entry name" value="Pseudouridine synthase"/>
    <property type="match status" value="1"/>
</dbReference>
<reference evidence="6" key="2">
    <citation type="journal article" date="2021" name="PeerJ">
        <title>Extensive microbial diversity within the chicken gut microbiome revealed by metagenomics and culture.</title>
        <authorList>
            <person name="Gilroy R."/>
            <person name="Ravi A."/>
            <person name="Getino M."/>
            <person name="Pursley I."/>
            <person name="Horton D.L."/>
            <person name="Alikhan N.F."/>
            <person name="Baker D."/>
            <person name="Gharbi K."/>
            <person name="Hall N."/>
            <person name="Watson M."/>
            <person name="Adriaenssens E.M."/>
            <person name="Foster-Nyarko E."/>
            <person name="Jarju S."/>
            <person name="Secka A."/>
            <person name="Antonio M."/>
            <person name="Oren A."/>
            <person name="Chaudhuri R.R."/>
            <person name="La Ragione R."/>
            <person name="Hildebrand F."/>
            <person name="Pallen M.J."/>
        </authorList>
    </citation>
    <scope>NUCLEOTIDE SEQUENCE</scope>
    <source>
        <strain evidence="6">C6-149</strain>
    </source>
</reference>
<dbReference type="GO" id="GO:0120159">
    <property type="term" value="F:rRNA pseudouridine synthase activity"/>
    <property type="evidence" value="ECO:0007669"/>
    <property type="project" value="UniProtKB-ARBA"/>
</dbReference>